<evidence type="ECO:0000313" key="1">
    <source>
        <dbReference type="EMBL" id="THF76017.1"/>
    </source>
</evidence>
<dbReference type="RefSeq" id="WP_136358124.1">
    <property type="nucleotide sequence ID" value="NZ_CP046266.1"/>
</dbReference>
<comment type="caution">
    <text evidence="1">The sequence shown here is derived from an EMBL/GenBank/DDBJ whole genome shotgun (WGS) entry which is preliminary data.</text>
</comment>
<dbReference type="GO" id="GO:0016747">
    <property type="term" value="F:acyltransferase activity, transferring groups other than amino-acyl groups"/>
    <property type="evidence" value="ECO:0007669"/>
    <property type="project" value="InterPro"/>
</dbReference>
<dbReference type="PANTHER" id="PTHR43072">
    <property type="entry name" value="N-ACETYLTRANSFERASE"/>
    <property type="match status" value="1"/>
</dbReference>
<evidence type="ECO:0000313" key="2">
    <source>
        <dbReference type="Proteomes" id="UP000310334"/>
    </source>
</evidence>
<name>A0A4S4BMZ3_9BACI</name>
<accession>A0A4S4BMZ3</accession>
<protein>
    <submittedName>
        <fullName evidence="1">GNAT family N-acetyltransferase</fullName>
    </submittedName>
</protein>
<dbReference type="InterPro" id="IPR016181">
    <property type="entry name" value="Acyl_CoA_acyltransferase"/>
</dbReference>
<dbReference type="Proteomes" id="UP000310334">
    <property type="component" value="Unassembled WGS sequence"/>
</dbReference>
<organism evidence="1 2">
    <name type="scientific">Metabacillus sediminilitoris</name>
    <dbReference type="NCBI Taxonomy" id="2567941"/>
    <lineage>
        <taxon>Bacteria</taxon>
        <taxon>Bacillati</taxon>
        <taxon>Bacillota</taxon>
        <taxon>Bacilli</taxon>
        <taxon>Bacillales</taxon>
        <taxon>Bacillaceae</taxon>
        <taxon>Metabacillus</taxon>
    </lineage>
</organism>
<keyword evidence="2" id="KW-1185">Reference proteome</keyword>
<dbReference type="PROSITE" id="PS51186">
    <property type="entry name" value="GNAT"/>
    <property type="match status" value="1"/>
</dbReference>
<dbReference type="AlphaFoldDB" id="A0A4S4BMZ3"/>
<dbReference type="SUPFAM" id="SSF55729">
    <property type="entry name" value="Acyl-CoA N-acyltransferases (Nat)"/>
    <property type="match status" value="1"/>
</dbReference>
<keyword evidence="1" id="KW-0808">Transferase</keyword>
<gene>
    <name evidence="1" type="ORF">E6W99_22685</name>
</gene>
<sequence length="179" mass="20772">MKKDELIKKVIAKNGTNAVLRPATVDDAFQIVHAAEKIIKAGVYIQKEKARTIEEEKNFIKELEQRNNMYIVIEIEKEVVGIARAIRGELEMKSHIGTFRTWLIDSAQGIGIGGHIMNYTLEWCRIHHFHKLCLTVFASNRLAQKLYEGYGFIYEGTQKQQIKINGRYDDEIFMAYFFQ</sequence>
<dbReference type="Gene3D" id="3.40.630.30">
    <property type="match status" value="1"/>
</dbReference>
<dbReference type="InterPro" id="IPR000182">
    <property type="entry name" value="GNAT_dom"/>
</dbReference>
<proteinExistence type="predicted"/>
<dbReference type="EMBL" id="SSNT01000023">
    <property type="protein sequence ID" value="THF76017.1"/>
    <property type="molecule type" value="Genomic_DNA"/>
</dbReference>
<dbReference type="OrthoDB" id="9773249at2"/>
<dbReference type="Pfam" id="PF00583">
    <property type="entry name" value="Acetyltransf_1"/>
    <property type="match status" value="1"/>
</dbReference>
<dbReference type="CDD" id="cd04301">
    <property type="entry name" value="NAT_SF"/>
    <property type="match status" value="1"/>
</dbReference>
<dbReference type="PANTHER" id="PTHR43072:SF52">
    <property type="entry name" value="GCN5-RELATED N-ACETYLTRANSFERASE"/>
    <property type="match status" value="1"/>
</dbReference>
<reference evidence="1 2" key="1">
    <citation type="submission" date="2019-04" db="EMBL/GenBank/DDBJ databases">
        <title>Bacillus sediminilitoris sp. nov., isolated from a tidal flat sediment on the East China Sea.</title>
        <authorList>
            <person name="Wei Y."/>
            <person name="Mao H."/>
            <person name="Fang J."/>
        </authorList>
    </citation>
    <scope>NUCLEOTIDE SEQUENCE [LARGE SCALE GENOMIC DNA]</scope>
    <source>
        <strain evidence="1 2">DSL-17</strain>
    </source>
</reference>